<evidence type="ECO:0000313" key="2">
    <source>
        <dbReference type="Proteomes" id="UP000242164"/>
    </source>
</evidence>
<accession>A0AAX2CJU4</accession>
<dbReference type="RefSeq" id="WP_167527343.1">
    <property type="nucleotide sequence ID" value="NZ_CP024096.1"/>
</dbReference>
<sequence length="46" mass="5304">MKNQIAEQLELTAIKNKMEALLEKVYQGDKEAIEKLNRLKKAMVSN</sequence>
<comment type="caution">
    <text evidence="1">The sequence shown here is derived from an EMBL/GenBank/DDBJ whole genome shotgun (WGS) entry which is preliminary data.</text>
</comment>
<organism evidence="1 2">
    <name type="scientific">Bacillus cytotoxicus</name>
    <dbReference type="NCBI Taxonomy" id="580165"/>
    <lineage>
        <taxon>Bacteria</taxon>
        <taxon>Bacillati</taxon>
        <taxon>Bacillota</taxon>
        <taxon>Bacilli</taxon>
        <taxon>Bacillales</taxon>
        <taxon>Bacillaceae</taxon>
        <taxon>Bacillus</taxon>
        <taxon>Bacillus cereus group</taxon>
    </lineage>
</organism>
<name>A0AAX2CJU4_9BACI</name>
<protein>
    <submittedName>
        <fullName evidence="1">Uncharacterized protein</fullName>
    </submittedName>
</protein>
<evidence type="ECO:0000313" key="1">
    <source>
        <dbReference type="EMBL" id="SCL98160.1"/>
    </source>
</evidence>
<gene>
    <name evidence="1" type="ORF">BCB44BAC_02972</name>
</gene>
<dbReference type="AlphaFoldDB" id="A0AAX2CJU4"/>
<dbReference type="Proteomes" id="UP000242164">
    <property type="component" value="Unassembled WGS sequence"/>
</dbReference>
<dbReference type="EMBL" id="FMIK01000039">
    <property type="protein sequence ID" value="SCL98160.1"/>
    <property type="molecule type" value="Genomic_DNA"/>
</dbReference>
<proteinExistence type="predicted"/>
<dbReference type="GeneID" id="51609352"/>
<reference evidence="1 2" key="1">
    <citation type="submission" date="2016-08" db="EMBL/GenBank/DDBJ databases">
        <authorList>
            <person name="Loux V."/>
            <person name="Rue O."/>
        </authorList>
    </citation>
    <scope>NUCLEOTIDE SEQUENCE [LARGE SCALE GENOMIC DNA]</scope>
    <source>
        <strain evidence="1 2">AFSSA_08CEB44bac</strain>
    </source>
</reference>